<comment type="caution">
    <text evidence="1">The sequence shown here is derived from an EMBL/GenBank/DDBJ whole genome shotgun (WGS) entry which is preliminary data.</text>
</comment>
<sequence>MGVEQKLDAFRQKRKASGCLAIRIEWGRRNDRRDRRRQKTRVLLLLAVRRGSEEDEMLSMGEGIGGLDACCGQRQSISAQRQRNEERERGRSLLLSSTVSPFIPSLTLSTISPSFPSLSTVFTYSPFPPRIFQ</sequence>
<proteinExistence type="predicted"/>
<name>A0A2A2LXB4_9BILA</name>
<accession>A0A2A2LXB4</accession>
<evidence type="ECO:0000313" key="1">
    <source>
        <dbReference type="EMBL" id="PAV90874.1"/>
    </source>
</evidence>
<dbReference type="Proteomes" id="UP000218231">
    <property type="component" value="Unassembled WGS sequence"/>
</dbReference>
<keyword evidence="2" id="KW-1185">Reference proteome</keyword>
<organism evidence="1 2">
    <name type="scientific">Diploscapter pachys</name>
    <dbReference type="NCBI Taxonomy" id="2018661"/>
    <lineage>
        <taxon>Eukaryota</taxon>
        <taxon>Metazoa</taxon>
        <taxon>Ecdysozoa</taxon>
        <taxon>Nematoda</taxon>
        <taxon>Chromadorea</taxon>
        <taxon>Rhabditida</taxon>
        <taxon>Rhabditina</taxon>
        <taxon>Rhabditomorpha</taxon>
        <taxon>Rhabditoidea</taxon>
        <taxon>Rhabditidae</taxon>
        <taxon>Diploscapter</taxon>
    </lineage>
</organism>
<gene>
    <name evidence="1" type="ORF">WR25_18338</name>
</gene>
<protein>
    <submittedName>
        <fullName evidence="1">Uncharacterized protein</fullName>
    </submittedName>
</protein>
<dbReference type="EMBL" id="LIAE01006348">
    <property type="protein sequence ID" value="PAV90874.1"/>
    <property type="molecule type" value="Genomic_DNA"/>
</dbReference>
<dbReference type="AlphaFoldDB" id="A0A2A2LXB4"/>
<evidence type="ECO:0000313" key="2">
    <source>
        <dbReference type="Proteomes" id="UP000218231"/>
    </source>
</evidence>
<reference evidence="1 2" key="1">
    <citation type="journal article" date="2017" name="Curr. Biol.">
        <title>Genome architecture and evolution of a unichromosomal asexual nematode.</title>
        <authorList>
            <person name="Fradin H."/>
            <person name="Zegar C."/>
            <person name="Gutwein M."/>
            <person name="Lucas J."/>
            <person name="Kovtun M."/>
            <person name="Corcoran D."/>
            <person name="Baugh L.R."/>
            <person name="Kiontke K."/>
            <person name="Gunsalus K."/>
            <person name="Fitch D.H."/>
            <person name="Piano F."/>
        </authorList>
    </citation>
    <scope>NUCLEOTIDE SEQUENCE [LARGE SCALE GENOMIC DNA]</scope>
    <source>
        <strain evidence="1">PF1309</strain>
    </source>
</reference>